<proteinExistence type="inferred from homology"/>
<dbReference type="Pfam" id="PF01625">
    <property type="entry name" value="PMSR"/>
    <property type="match status" value="1"/>
</dbReference>
<name>A0A1I2N2U2_9BACI</name>
<keyword evidence="2 5" id="KW-0560">Oxidoreductase</keyword>
<dbReference type="EC" id="1.8.4.11" evidence="5"/>
<comment type="function">
    <text evidence="5">Has an important function as a repair enzyme for proteins that have been inactivated by oxidation. Catalyzes the reversible oxidation-reduction of methionine sulfoxide in proteins to methionine.</text>
</comment>
<dbReference type="NCBIfam" id="TIGR00401">
    <property type="entry name" value="msrA"/>
    <property type="match status" value="1"/>
</dbReference>
<dbReference type="RefSeq" id="WP_089752077.1">
    <property type="nucleotide sequence ID" value="NZ_FOOG01000017.1"/>
</dbReference>
<dbReference type="SUPFAM" id="SSF55068">
    <property type="entry name" value="Peptide methionine sulfoxide reductase"/>
    <property type="match status" value="1"/>
</dbReference>
<dbReference type="GO" id="GO:0033744">
    <property type="term" value="F:L-methionine:thioredoxin-disulfide S-oxidoreductase activity"/>
    <property type="evidence" value="ECO:0007669"/>
    <property type="project" value="RHEA"/>
</dbReference>
<comment type="catalytic activity">
    <reaction evidence="4 5">
        <text>[thioredoxin]-disulfide + L-methionine + H2O = L-methionine (S)-S-oxide + [thioredoxin]-dithiol</text>
        <dbReference type="Rhea" id="RHEA:19993"/>
        <dbReference type="Rhea" id="RHEA-COMP:10698"/>
        <dbReference type="Rhea" id="RHEA-COMP:10700"/>
        <dbReference type="ChEBI" id="CHEBI:15377"/>
        <dbReference type="ChEBI" id="CHEBI:29950"/>
        <dbReference type="ChEBI" id="CHEBI:50058"/>
        <dbReference type="ChEBI" id="CHEBI:57844"/>
        <dbReference type="ChEBI" id="CHEBI:58772"/>
        <dbReference type="EC" id="1.8.4.11"/>
    </reaction>
</comment>
<evidence type="ECO:0000256" key="2">
    <source>
        <dbReference type="ARBA" id="ARBA00023002"/>
    </source>
</evidence>
<gene>
    <name evidence="5" type="primary">msrA</name>
    <name evidence="7" type="ORF">SAMN05216353_1178</name>
</gene>
<protein>
    <recommendedName>
        <fullName evidence="5">Peptide methionine sulfoxide reductase MsrA</fullName>
        <shortName evidence="5">Protein-methionine-S-oxide reductase</shortName>
        <ecNumber evidence="5">1.8.4.11</ecNumber>
    </recommendedName>
    <alternativeName>
        <fullName evidence="5">Peptide-methionine (S)-S-oxide reductase</fullName>
        <shortName evidence="5">Peptide Met(O) reductase</shortName>
    </alternativeName>
</protein>
<keyword evidence="8" id="KW-1185">Reference proteome</keyword>
<dbReference type="HAMAP" id="MF_01401">
    <property type="entry name" value="MsrA"/>
    <property type="match status" value="1"/>
</dbReference>
<reference evidence="8" key="1">
    <citation type="submission" date="2016-10" db="EMBL/GenBank/DDBJ databases">
        <authorList>
            <person name="Varghese N."/>
            <person name="Submissions S."/>
        </authorList>
    </citation>
    <scope>NUCLEOTIDE SEQUENCE [LARGE SCALE GENOMIC DNA]</scope>
    <source>
        <strain evidence="8">FP5</strain>
    </source>
</reference>
<evidence type="ECO:0000256" key="5">
    <source>
        <dbReference type="HAMAP-Rule" id="MF_01401"/>
    </source>
</evidence>
<dbReference type="InterPro" id="IPR036509">
    <property type="entry name" value="Met_Sox_Rdtase_MsrA_sf"/>
</dbReference>
<organism evidence="7 8">
    <name type="scientific">Halobacillus alkaliphilus</name>
    <dbReference type="NCBI Taxonomy" id="396056"/>
    <lineage>
        <taxon>Bacteria</taxon>
        <taxon>Bacillati</taxon>
        <taxon>Bacillota</taxon>
        <taxon>Bacilli</taxon>
        <taxon>Bacillales</taxon>
        <taxon>Bacillaceae</taxon>
        <taxon>Halobacillus</taxon>
    </lineage>
</organism>
<evidence type="ECO:0000259" key="6">
    <source>
        <dbReference type="Pfam" id="PF01625"/>
    </source>
</evidence>
<evidence type="ECO:0000313" key="7">
    <source>
        <dbReference type="EMBL" id="SFF98072.1"/>
    </source>
</evidence>
<dbReference type="GO" id="GO:0008113">
    <property type="term" value="F:peptide-methionine (S)-S-oxide reductase activity"/>
    <property type="evidence" value="ECO:0007669"/>
    <property type="project" value="UniProtKB-UniRule"/>
</dbReference>
<dbReference type="PANTHER" id="PTHR43774:SF1">
    <property type="entry name" value="PEPTIDE METHIONINE SULFOXIDE REDUCTASE MSRA 2"/>
    <property type="match status" value="1"/>
</dbReference>
<comment type="catalytic activity">
    <reaction evidence="3 5">
        <text>L-methionyl-[protein] + [thioredoxin]-disulfide + H2O = L-methionyl-(S)-S-oxide-[protein] + [thioredoxin]-dithiol</text>
        <dbReference type="Rhea" id="RHEA:14217"/>
        <dbReference type="Rhea" id="RHEA-COMP:10698"/>
        <dbReference type="Rhea" id="RHEA-COMP:10700"/>
        <dbReference type="Rhea" id="RHEA-COMP:12313"/>
        <dbReference type="Rhea" id="RHEA-COMP:12315"/>
        <dbReference type="ChEBI" id="CHEBI:15377"/>
        <dbReference type="ChEBI" id="CHEBI:16044"/>
        <dbReference type="ChEBI" id="CHEBI:29950"/>
        <dbReference type="ChEBI" id="CHEBI:44120"/>
        <dbReference type="ChEBI" id="CHEBI:50058"/>
        <dbReference type="EC" id="1.8.4.11"/>
    </reaction>
</comment>
<dbReference type="PANTHER" id="PTHR43774">
    <property type="entry name" value="PEPTIDE METHIONINE SULFOXIDE REDUCTASE"/>
    <property type="match status" value="1"/>
</dbReference>
<evidence type="ECO:0000256" key="3">
    <source>
        <dbReference type="ARBA" id="ARBA00047806"/>
    </source>
</evidence>
<sequence length="227" mass="26419">MKRKKWFIIAGVLVIIGIFAIPEAYAYLTKRNYESEAITKEQVPEGYQVATFAGGCFWCMEPPFEKLKGIQEVVSGYTGGDTKNPSYKEVSSGGTGHLEAVQVYYNPEIISYEQLLDVFWRQINPTDDEGQFVDRGFQYTTGIFYHNEEQKQAAMESKQQLTESGRFENEIVTPVQQAEEFYRAEEYHQDYYKKNKVRYDFYRGNSGRDDYLEDTWGSDRELDLPKK</sequence>
<dbReference type="Proteomes" id="UP000198897">
    <property type="component" value="Unassembled WGS sequence"/>
</dbReference>
<feature type="active site" evidence="5">
    <location>
        <position position="56"/>
    </location>
</feature>
<dbReference type="EMBL" id="FOOG01000017">
    <property type="protein sequence ID" value="SFF98072.1"/>
    <property type="molecule type" value="Genomic_DNA"/>
</dbReference>
<feature type="domain" description="Peptide methionine sulphoxide reductase MsrA" evidence="6">
    <location>
        <begin position="50"/>
        <end position="199"/>
    </location>
</feature>
<dbReference type="AlphaFoldDB" id="A0A1I2N2U2"/>
<comment type="similarity">
    <text evidence="1 5">Belongs to the MsrA Met sulfoxide reductase family.</text>
</comment>
<evidence type="ECO:0000256" key="1">
    <source>
        <dbReference type="ARBA" id="ARBA00005591"/>
    </source>
</evidence>
<accession>A0A1I2N2U2</accession>
<evidence type="ECO:0000256" key="4">
    <source>
        <dbReference type="ARBA" id="ARBA00048782"/>
    </source>
</evidence>
<dbReference type="InterPro" id="IPR002569">
    <property type="entry name" value="Met_Sox_Rdtase_MsrA_dom"/>
</dbReference>
<evidence type="ECO:0000313" key="8">
    <source>
        <dbReference type="Proteomes" id="UP000198897"/>
    </source>
</evidence>
<dbReference type="OrthoDB" id="4174719at2"/>
<dbReference type="Gene3D" id="3.30.1060.10">
    <property type="entry name" value="Peptide methionine sulphoxide reductase MsrA"/>
    <property type="match status" value="1"/>
</dbReference>